<gene>
    <name evidence="2" type="primary">CSON006815</name>
</gene>
<dbReference type="SUPFAM" id="SSF56112">
    <property type="entry name" value="Protein kinase-like (PK-like)"/>
    <property type="match status" value="1"/>
</dbReference>
<dbReference type="InterPro" id="IPR004119">
    <property type="entry name" value="EcKL"/>
</dbReference>
<protein>
    <submittedName>
        <fullName evidence="2">CSON006815 protein</fullName>
    </submittedName>
</protein>
<accession>A0A336LXE6</accession>
<dbReference type="AlphaFoldDB" id="A0A336LXE6"/>
<dbReference type="InterPro" id="IPR011009">
    <property type="entry name" value="Kinase-like_dom_sf"/>
</dbReference>
<dbReference type="OMA" id="HIMEYSE"/>
<evidence type="ECO:0000259" key="1">
    <source>
        <dbReference type="SMART" id="SM00587"/>
    </source>
</evidence>
<dbReference type="Gene3D" id="3.90.1200.10">
    <property type="match status" value="1"/>
</dbReference>
<dbReference type="EMBL" id="UFQT01000257">
    <property type="protein sequence ID" value="SSX22470.1"/>
    <property type="molecule type" value="Genomic_DNA"/>
</dbReference>
<organism evidence="2">
    <name type="scientific">Culicoides sonorensis</name>
    <name type="common">Biting midge</name>
    <dbReference type="NCBI Taxonomy" id="179676"/>
    <lineage>
        <taxon>Eukaryota</taxon>
        <taxon>Metazoa</taxon>
        <taxon>Ecdysozoa</taxon>
        <taxon>Arthropoda</taxon>
        <taxon>Hexapoda</taxon>
        <taxon>Insecta</taxon>
        <taxon>Pterygota</taxon>
        <taxon>Neoptera</taxon>
        <taxon>Endopterygota</taxon>
        <taxon>Diptera</taxon>
        <taxon>Nematocera</taxon>
        <taxon>Chironomoidea</taxon>
        <taxon>Ceratopogonidae</taxon>
        <taxon>Ceratopogoninae</taxon>
        <taxon>Culicoides</taxon>
        <taxon>Monoculicoides</taxon>
    </lineage>
</organism>
<dbReference type="InterPro" id="IPR015897">
    <property type="entry name" value="CHK_kinase-like"/>
</dbReference>
<dbReference type="Pfam" id="PF02958">
    <property type="entry name" value="EcKL"/>
    <property type="match status" value="1"/>
</dbReference>
<name>A0A336LXE6_CULSO</name>
<evidence type="ECO:0000313" key="2">
    <source>
        <dbReference type="EMBL" id="SSX22470.1"/>
    </source>
</evidence>
<reference evidence="2" key="1">
    <citation type="submission" date="2018-07" db="EMBL/GenBank/DDBJ databases">
        <authorList>
            <person name="Quirk P.G."/>
            <person name="Krulwich T.A."/>
        </authorList>
    </citation>
    <scope>NUCLEOTIDE SEQUENCE</scope>
</reference>
<dbReference type="VEuPathDB" id="VectorBase:CSON006815"/>
<feature type="domain" description="CHK kinase-like" evidence="1">
    <location>
        <begin position="126"/>
        <end position="318"/>
    </location>
</feature>
<dbReference type="PANTHER" id="PTHR11012:SF56">
    <property type="entry name" value="CHK KINASE-LIKE DOMAIN-CONTAINING PROTEIN-RELATED"/>
    <property type="match status" value="1"/>
</dbReference>
<sequence length="404" mass="47248">MSEKYISDWITKSYLEKLFFNPKSSLNKYQNIIDFKIEPACLEGSNFSSVLLRVTVKLCNNKSVSLIVKTIIREEVASDVLINQFNVHEKEIFVYAVILPEYAKIFNTNNPFTPFVYDIDHVNSAIIFEDLSKKGFVVADRVKCLDEQHCEKVLEKLAKLHAGSMILNYKNPDIFKNCSIGMVNRNVKLLHDYLNVCLKIARDEMKSWHNCQKFISKMQILEDSLVEKACCVFDFNTEKDTFTFLHGDLWTSNILFKYDDDKILNDAMLIDFQMSSFGSPVIDLIYFFFTSAKDHIIMDKLDKMLEFYHENLSKNLEEFQFSHIIPSLDKLKIEWTNKYFHAFISAFMFRPFMIYEGKADISTIMGTHDEALEFKKKLFSYKPTKNLLQKLLPIFEDNGIFKNV</sequence>
<dbReference type="SMART" id="SM00587">
    <property type="entry name" value="CHK"/>
    <property type="match status" value="1"/>
</dbReference>
<dbReference type="PANTHER" id="PTHR11012">
    <property type="entry name" value="PROTEIN KINASE-LIKE DOMAIN-CONTAINING"/>
    <property type="match status" value="1"/>
</dbReference>
<proteinExistence type="predicted"/>